<sequence length="94" mass="10535">MDNSEKKPVLLQFTATWCGPCKVLTPIINGLEEKVKAVVDIRRVDVDQESDLAGDFLIRGVPTLVLLDKNGGIHWRHTGLVSEKDILRKIETLQ</sequence>
<evidence type="ECO:0000259" key="7">
    <source>
        <dbReference type="PROSITE" id="PS51352"/>
    </source>
</evidence>
<protein>
    <submittedName>
        <fullName evidence="8">Thioredoxin family protein</fullName>
    </submittedName>
</protein>
<keyword evidence="9" id="KW-1185">Reference proteome</keyword>
<evidence type="ECO:0000313" key="9">
    <source>
        <dbReference type="Proteomes" id="UP000583266"/>
    </source>
</evidence>
<keyword evidence="5 6" id="KW-0676">Redox-active center</keyword>
<evidence type="ECO:0000256" key="1">
    <source>
        <dbReference type="ARBA" id="ARBA00008987"/>
    </source>
</evidence>
<evidence type="ECO:0000256" key="6">
    <source>
        <dbReference type="PIRSR" id="PIRSR000077-4"/>
    </source>
</evidence>
<dbReference type="GO" id="GO:0015035">
    <property type="term" value="F:protein-disulfide reductase activity"/>
    <property type="evidence" value="ECO:0007669"/>
    <property type="project" value="InterPro"/>
</dbReference>
<keyword evidence="4 6" id="KW-1015">Disulfide bond</keyword>
<dbReference type="InterPro" id="IPR005746">
    <property type="entry name" value="Thioredoxin"/>
</dbReference>
<dbReference type="Gene3D" id="3.40.30.10">
    <property type="entry name" value="Glutaredoxin"/>
    <property type="match status" value="1"/>
</dbReference>
<dbReference type="EMBL" id="JABBGC010000004">
    <property type="protein sequence ID" value="NML41343.1"/>
    <property type="molecule type" value="Genomic_DNA"/>
</dbReference>
<dbReference type="Proteomes" id="UP000583266">
    <property type="component" value="Unassembled WGS sequence"/>
</dbReference>
<dbReference type="InterPro" id="IPR036249">
    <property type="entry name" value="Thioredoxin-like_sf"/>
</dbReference>
<dbReference type="InterPro" id="IPR017937">
    <property type="entry name" value="Thioredoxin_CS"/>
</dbReference>
<keyword evidence="2" id="KW-0813">Transport</keyword>
<dbReference type="PIRSF" id="PIRSF000077">
    <property type="entry name" value="Thioredoxin"/>
    <property type="match status" value="1"/>
</dbReference>
<name>A0A848GXJ6_9BACT</name>
<comment type="caution">
    <text evidence="8">The sequence shown here is derived from an EMBL/GenBank/DDBJ whole genome shotgun (WGS) entry which is preliminary data.</text>
</comment>
<dbReference type="PROSITE" id="PS51352">
    <property type="entry name" value="THIOREDOXIN_2"/>
    <property type="match status" value="1"/>
</dbReference>
<proteinExistence type="inferred from homology"/>
<keyword evidence="3" id="KW-0249">Electron transport</keyword>
<dbReference type="Pfam" id="PF00085">
    <property type="entry name" value="Thioredoxin"/>
    <property type="match status" value="1"/>
</dbReference>
<dbReference type="CDD" id="cd02947">
    <property type="entry name" value="TRX_family"/>
    <property type="match status" value="1"/>
</dbReference>
<evidence type="ECO:0000256" key="3">
    <source>
        <dbReference type="ARBA" id="ARBA00022982"/>
    </source>
</evidence>
<reference evidence="8 9" key="1">
    <citation type="submission" date="2020-04" db="EMBL/GenBank/DDBJ databases">
        <title>Chitinophaga sp. G-6-1-13 sp. nov., isolated from soil.</title>
        <authorList>
            <person name="Dahal R.H."/>
            <person name="Chaudhary D.K."/>
        </authorList>
    </citation>
    <scope>NUCLEOTIDE SEQUENCE [LARGE SCALE GENOMIC DNA]</scope>
    <source>
        <strain evidence="8 9">G-6-1-13</strain>
    </source>
</reference>
<dbReference type="PANTHER" id="PTHR45663:SF11">
    <property type="entry name" value="GEO12009P1"/>
    <property type="match status" value="1"/>
</dbReference>
<evidence type="ECO:0000256" key="2">
    <source>
        <dbReference type="ARBA" id="ARBA00022448"/>
    </source>
</evidence>
<dbReference type="PANTHER" id="PTHR45663">
    <property type="entry name" value="GEO12009P1"/>
    <property type="match status" value="1"/>
</dbReference>
<dbReference type="PROSITE" id="PS00194">
    <property type="entry name" value="THIOREDOXIN_1"/>
    <property type="match status" value="1"/>
</dbReference>
<evidence type="ECO:0000313" key="8">
    <source>
        <dbReference type="EMBL" id="NML41343.1"/>
    </source>
</evidence>
<comment type="similarity">
    <text evidence="1">Belongs to the thioredoxin family.</text>
</comment>
<gene>
    <name evidence="8" type="ORF">HHL17_29390</name>
</gene>
<dbReference type="SUPFAM" id="SSF52833">
    <property type="entry name" value="Thioredoxin-like"/>
    <property type="match status" value="1"/>
</dbReference>
<feature type="disulfide bond" description="Redox-active" evidence="6">
    <location>
        <begin position="18"/>
        <end position="21"/>
    </location>
</feature>
<feature type="domain" description="Thioredoxin" evidence="7">
    <location>
        <begin position="1"/>
        <end position="94"/>
    </location>
</feature>
<evidence type="ECO:0000256" key="4">
    <source>
        <dbReference type="ARBA" id="ARBA00023157"/>
    </source>
</evidence>
<dbReference type="AlphaFoldDB" id="A0A848GXJ6"/>
<dbReference type="GO" id="GO:0045454">
    <property type="term" value="P:cell redox homeostasis"/>
    <property type="evidence" value="ECO:0007669"/>
    <property type="project" value="TreeGrafter"/>
</dbReference>
<dbReference type="PRINTS" id="PR00421">
    <property type="entry name" value="THIOREDOXIN"/>
</dbReference>
<organism evidence="8 9">
    <name type="scientific">Chitinophaga fulva</name>
    <dbReference type="NCBI Taxonomy" id="2728842"/>
    <lineage>
        <taxon>Bacteria</taxon>
        <taxon>Pseudomonadati</taxon>
        <taxon>Bacteroidota</taxon>
        <taxon>Chitinophagia</taxon>
        <taxon>Chitinophagales</taxon>
        <taxon>Chitinophagaceae</taxon>
        <taxon>Chitinophaga</taxon>
    </lineage>
</organism>
<dbReference type="InterPro" id="IPR013766">
    <property type="entry name" value="Thioredoxin_domain"/>
</dbReference>
<accession>A0A848GXJ6</accession>
<evidence type="ECO:0000256" key="5">
    <source>
        <dbReference type="ARBA" id="ARBA00023284"/>
    </source>
</evidence>
<dbReference type="GO" id="GO:0005829">
    <property type="term" value="C:cytosol"/>
    <property type="evidence" value="ECO:0007669"/>
    <property type="project" value="TreeGrafter"/>
</dbReference>